<evidence type="ECO:0000256" key="10">
    <source>
        <dbReference type="ARBA" id="ARBA00044051"/>
    </source>
</evidence>
<evidence type="ECO:0000256" key="9">
    <source>
        <dbReference type="ARBA" id="ARBA00043990"/>
    </source>
</evidence>
<evidence type="ECO:0000313" key="18">
    <source>
        <dbReference type="Proteomes" id="UP000507470"/>
    </source>
</evidence>
<dbReference type="SUPFAM" id="SSF53092">
    <property type="entry name" value="Creatinase/prolidase N-terminal domain"/>
    <property type="match status" value="1"/>
</dbReference>
<dbReference type="OrthoDB" id="10261878at2759"/>
<evidence type="ECO:0000256" key="8">
    <source>
        <dbReference type="ARBA" id="ARBA00023211"/>
    </source>
</evidence>
<dbReference type="FunFam" id="3.90.230.10:FF:000002">
    <property type="entry name" value="Xaa-Pro aminopeptidase 3"/>
    <property type="match status" value="1"/>
</dbReference>
<dbReference type="InterPro" id="IPR007865">
    <property type="entry name" value="Aminopep_P_N"/>
</dbReference>
<evidence type="ECO:0000256" key="11">
    <source>
        <dbReference type="ARBA" id="ARBA00044141"/>
    </source>
</evidence>
<evidence type="ECO:0000259" key="16">
    <source>
        <dbReference type="SMART" id="SM01011"/>
    </source>
</evidence>
<comment type="similarity">
    <text evidence="9">Belongs to the peptidase M24B family. Eukaryotic-type prolidase subfamily.</text>
</comment>
<feature type="domain" description="Aminopeptidase P N-terminal" evidence="16">
    <location>
        <begin position="19"/>
        <end position="154"/>
    </location>
</feature>
<comment type="subunit">
    <text evidence="2">Homodimer.</text>
</comment>
<dbReference type="Pfam" id="PF00557">
    <property type="entry name" value="Peptidase_M24"/>
    <property type="match status" value="1"/>
</dbReference>
<dbReference type="EMBL" id="CACVKT020003653">
    <property type="protein sequence ID" value="CAC5384842.1"/>
    <property type="molecule type" value="Genomic_DNA"/>
</dbReference>
<protein>
    <recommendedName>
        <fullName evidence="11">Xaa-Pro dipeptidase</fullName>
        <ecNumber evidence="10">3.4.13.9</ecNumber>
    </recommendedName>
    <alternativeName>
        <fullName evidence="14">Imidodipeptidase</fullName>
    </alternativeName>
    <alternativeName>
        <fullName evidence="12">Peptidase D</fullName>
    </alternativeName>
    <alternativeName>
        <fullName evidence="13">Proline dipeptidase</fullName>
    </alternativeName>
</protein>
<keyword evidence="4" id="KW-0479">Metal-binding</keyword>
<dbReference type="PANTHER" id="PTHR48480">
    <property type="match status" value="1"/>
</dbReference>
<dbReference type="Gene3D" id="3.90.230.10">
    <property type="entry name" value="Creatinase/methionine aminopeptidase superfamily"/>
    <property type="match status" value="1"/>
</dbReference>
<keyword evidence="7" id="KW-0482">Metalloprotease</keyword>
<accession>A0A6J8BMG2</accession>
<dbReference type="InterPro" id="IPR000994">
    <property type="entry name" value="Pept_M24"/>
</dbReference>
<reference evidence="17 18" key="1">
    <citation type="submission" date="2020-06" db="EMBL/GenBank/DDBJ databases">
        <authorList>
            <person name="Li R."/>
            <person name="Bekaert M."/>
        </authorList>
    </citation>
    <scope>NUCLEOTIDE SEQUENCE [LARGE SCALE GENOMIC DNA]</scope>
    <source>
        <strain evidence="18">wild</strain>
    </source>
</reference>
<comment type="catalytic activity">
    <reaction evidence="15">
        <text>Xaa-L-Pro dipeptide + H2O = an L-alpha-amino acid + L-proline</text>
        <dbReference type="Rhea" id="RHEA:76407"/>
        <dbReference type="ChEBI" id="CHEBI:15377"/>
        <dbReference type="ChEBI" id="CHEBI:59869"/>
        <dbReference type="ChEBI" id="CHEBI:60039"/>
        <dbReference type="ChEBI" id="CHEBI:195196"/>
        <dbReference type="EC" id="3.4.13.9"/>
    </reaction>
</comment>
<proteinExistence type="inferred from homology"/>
<evidence type="ECO:0000256" key="13">
    <source>
        <dbReference type="ARBA" id="ARBA00044284"/>
    </source>
</evidence>
<dbReference type="Proteomes" id="UP000507470">
    <property type="component" value="Unassembled WGS sequence"/>
</dbReference>
<dbReference type="InterPro" id="IPR052433">
    <property type="entry name" value="X-Pro_dipept-like"/>
</dbReference>
<keyword evidence="3" id="KW-0645">Protease</keyword>
<dbReference type="InterPro" id="IPR029149">
    <property type="entry name" value="Creatin/AminoP/Spt16_N"/>
</dbReference>
<dbReference type="AlphaFoldDB" id="A0A6J8BMG2"/>
<evidence type="ECO:0000256" key="5">
    <source>
        <dbReference type="ARBA" id="ARBA00022801"/>
    </source>
</evidence>
<dbReference type="SUPFAM" id="SSF55920">
    <property type="entry name" value="Creatinase/aminopeptidase"/>
    <property type="match status" value="1"/>
</dbReference>
<dbReference type="GO" id="GO:0102009">
    <property type="term" value="F:proline dipeptidase activity"/>
    <property type="evidence" value="ECO:0007669"/>
    <property type="project" value="UniProtKB-EC"/>
</dbReference>
<comment type="cofactor">
    <cofactor evidence="1">
        <name>Mn(2+)</name>
        <dbReference type="ChEBI" id="CHEBI:29035"/>
    </cofactor>
</comment>
<sequence>MAACRAQPAFCRGPHTLTVPAELFQENRQRLCERLKGKVPSGAIVLLQGGESQTRYCSDHEPIFRQESYFQWAFGVEEPDFYGAIEVDTGNTILFPPKLPDTYAVWMGKLLTCEDFKERYGVNEAHWSSDIPSILKGRNPAVLLTLKGLNTDSGNYSREAAFDGISQFKVDNEILHPEIMECVKPQTKKIIMKSIRPGVYEYQMESLFKHYCYFTGGMRGEAYTCICGTGDNGSVLHYGHAGAPNSKLVQDGDMCLFDMGCEYYCYTSDITCSFPANGKFTERQKGIYEAVYKSSRAVMAAVKPGVSWVDMHLLADRTHLEELKRLGLVTGDIDEMMKVRLGAVFMPHGLGHFMGLDTHDVGGYPEGTERSKEAGLKSLRTVRTLEQRMVLTIEPGIYFIDVLLDAAFNNPEQARFLVRERIDSHRGFGGVRIEDDIAITQDGMELMTCVPRTVEEIETLMEEGRRQPPMPLPQDMKKYVINHMLRYVIILKSQVCNNSDITEVCNSVSQVCNNSVSQVCNNSVSQVCNNSVSQVCNNSVSQVCNNSVSQVCINSVSQVCINSVSQVCINSVSQVCNNSVSQVCINSVSQVCNNSVSQVCNNSLQVSDTCSEHPFSCSG</sequence>
<evidence type="ECO:0000256" key="14">
    <source>
        <dbReference type="ARBA" id="ARBA00044351"/>
    </source>
</evidence>
<gene>
    <name evidence="17" type="ORF">MCOR_20450</name>
</gene>
<evidence type="ECO:0000256" key="15">
    <source>
        <dbReference type="ARBA" id="ARBA00048994"/>
    </source>
</evidence>
<keyword evidence="6 17" id="KW-0224">Dipeptidase</keyword>
<evidence type="ECO:0000256" key="3">
    <source>
        <dbReference type="ARBA" id="ARBA00022670"/>
    </source>
</evidence>
<evidence type="ECO:0000256" key="4">
    <source>
        <dbReference type="ARBA" id="ARBA00022723"/>
    </source>
</evidence>
<evidence type="ECO:0000256" key="6">
    <source>
        <dbReference type="ARBA" id="ARBA00022997"/>
    </source>
</evidence>
<name>A0A6J8BMG2_MYTCO</name>
<dbReference type="GO" id="GO:0070006">
    <property type="term" value="F:metalloaminopeptidase activity"/>
    <property type="evidence" value="ECO:0007669"/>
    <property type="project" value="InterPro"/>
</dbReference>
<keyword evidence="8" id="KW-0464">Manganese</keyword>
<evidence type="ECO:0000256" key="12">
    <source>
        <dbReference type="ARBA" id="ARBA00044252"/>
    </source>
</evidence>
<dbReference type="CDD" id="cd01087">
    <property type="entry name" value="Prolidase"/>
    <property type="match status" value="1"/>
</dbReference>
<organism evidence="17 18">
    <name type="scientific">Mytilus coruscus</name>
    <name type="common">Sea mussel</name>
    <dbReference type="NCBI Taxonomy" id="42192"/>
    <lineage>
        <taxon>Eukaryota</taxon>
        <taxon>Metazoa</taxon>
        <taxon>Spiralia</taxon>
        <taxon>Lophotrochozoa</taxon>
        <taxon>Mollusca</taxon>
        <taxon>Bivalvia</taxon>
        <taxon>Autobranchia</taxon>
        <taxon>Pteriomorphia</taxon>
        <taxon>Mytilida</taxon>
        <taxon>Mytiloidea</taxon>
        <taxon>Mytilidae</taxon>
        <taxon>Mytilinae</taxon>
        <taxon>Mytilus</taxon>
    </lineage>
</organism>
<evidence type="ECO:0000256" key="7">
    <source>
        <dbReference type="ARBA" id="ARBA00023049"/>
    </source>
</evidence>
<dbReference type="EC" id="3.4.13.9" evidence="10"/>
<evidence type="ECO:0000256" key="2">
    <source>
        <dbReference type="ARBA" id="ARBA00011738"/>
    </source>
</evidence>
<dbReference type="GO" id="GO:0006508">
    <property type="term" value="P:proteolysis"/>
    <property type="evidence" value="ECO:0007669"/>
    <property type="project" value="UniProtKB-KW"/>
</dbReference>
<dbReference type="PANTHER" id="PTHR48480:SF2">
    <property type="entry name" value="PEPTIDASE D"/>
    <property type="match status" value="1"/>
</dbReference>
<dbReference type="Gene3D" id="3.40.350.10">
    <property type="entry name" value="Creatinase/prolidase N-terminal domain"/>
    <property type="match status" value="1"/>
</dbReference>
<evidence type="ECO:0000256" key="1">
    <source>
        <dbReference type="ARBA" id="ARBA00001936"/>
    </source>
</evidence>
<dbReference type="Pfam" id="PF05195">
    <property type="entry name" value="AMP_N"/>
    <property type="match status" value="1"/>
</dbReference>
<dbReference type="SMART" id="SM01011">
    <property type="entry name" value="AMP_N"/>
    <property type="match status" value="1"/>
</dbReference>
<evidence type="ECO:0000313" key="17">
    <source>
        <dbReference type="EMBL" id="CAC5384842.1"/>
    </source>
</evidence>
<keyword evidence="18" id="KW-1185">Reference proteome</keyword>
<keyword evidence="5 17" id="KW-0378">Hydrolase</keyword>
<dbReference type="InterPro" id="IPR036005">
    <property type="entry name" value="Creatinase/aminopeptidase-like"/>
</dbReference>
<dbReference type="GO" id="GO:0030145">
    <property type="term" value="F:manganese ion binding"/>
    <property type="evidence" value="ECO:0007669"/>
    <property type="project" value="InterPro"/>
</dbReference>